<dbReference type="PANTHER" id="PTHR35042">
    <property type="entry name" value="ANTHRONE OXYGENASE ENCC"/>
    <property type="match status" value="1"/>
</dbReference>
<dbReference type="InterPro" id="IPR013901">
    <property type="entry name" value="Anthrone_oxy"/>
</dbReference>
<keyword evidence="8" id="KW-1185">Reference proteome</keyword>
<keyword evidence="3 6" id="KW-1133">Transmembrane helix</keyword>
<dbReference type="EMBL" id="CP099425">
    <property type="protein sequence ID" value="USW56045.1"/>
    <property type="molecule type" value="Genomic_DNA"/>
</dbReference>
<dbReference type="AlphaFoldDB" id="A0A9Q9AVS1"/>
<evidence type="ECO:0000256" key="6">
    <source>
        <dbReference type="SAM" id="Phobius"/>
    </source>
</evidence>
<evidence type="ECO:0008006" key="9">
    <source>
        <dbReference type="Google" id="ProtNLM"/>
    </source>
</evidence>
<keyword evidence="4 6" id="KW-0472">Membrane</keyword>
<feature type="transmembrane region" description="Helical" evidence="6">
    <location>
        <begin position="56"/>
        <end position="80"/>
    </location>
</feature>
<dbReference type="Proteomes" id="UP001056384">
    <property type="component" value="Chromosome 8"/>
</dbReference>
<evidence type="ECO:0000313" key="7">
    <source>
        <dbReference type="EMBL" id="USW56045.1"/>
    </source>
</evidence>
<name>A0A9Q9AVS1_9PEZI</name>
<evidence type="ECO:0000256" key="5">
    <source>
        <dbReference type="ARBA" id="ARBA00034313"/>
    </source>
</evidence>
<dbReference type="Pfam" id="PF08592">
    <property type="entry name" value="Anthrone_oxy"/>
    <property type="match status" value="1"/>
</dbReference>
<dbReference type="GO" id="GO:0016020">
    <property type="term" value="C:membrane"/>
    <property type="evidence" value="ECO:0007669"/>
    <property type="project" value="UniProtKB-SubCell"/>
</dbReference>
<comment type="similarity">
    <text evidence="5">Belongs to the anthrone oxygenase family.</text>
</comment>
<feature type="transmembrane region" description="Helical" evidence="6">
    <location>
        <begin position="12"/>
        <end position="35"/>
    </location>
</feature>
<evidence type="ECO:0000256" key="4">
    <source>
        <dbReference type="ARBA" id="ARBA00023136"/>
    </source>
</evidence>
<feature type="transmembrane region" description="Helical" evidence="6">
    <location>
        <begin position="95"/>
        <end position="116"/>
    </location>
</feature>
<evidence type="ECO:0000256" key="2">
    <source>
        <dbReference type="ARBA" id="ARBA00022692"/>
    </source>
</evidence>
<comment type="subcellular location">
    <subcellularLocation>
        <location evidence="1">Membrane</location>
        <topology evidence="1">Multi-pass membrane protein</topology>
    </subcellularLocation>
</comment>
<accession>A0A9Q9AVS1</accession>
<evidence type="ECO:0000256" key="3">
    <source>
        <dbReference type="ARBA" id="ARBA00022989"/>
    </source>
</evidence>
<protein>
    <recommendedName>
        <fullName evidence="9">DUF1772-domain-containing protein</fullName>
    </recommendedName>
</protein>
<evidence type="ECO:0000313" key="8">
    <source>
        <dbReference type="Proteomes" id="UP001056384"/>
    </source>
</evidence>
<reference evidence="7" key="1">
    <citation type="submission" date="2022-06" db="EMBL/GenBank/DDBJ databases">
        <title>Complete genome sequences of two strains of the flax pathogen Septoria linicola.</title>
        <authorList>
            <person name="Lapalu N."/>
            <person name="Simon A."/>
            <person name="Demenou B."/>
            <person name="Paumier D."/>
            <person name="Guillot M.-P."/>
            <person name="Gout L."/>
            <person name="Valade R."/>
        </authorList>
    </citation>
    <scope>NUCLEOTIDE SEQUENCE</scope>
    <source>
        <strain evidence="7">SE15195</strain>
    </source>
</reference>
<keyword evidence="2 6" id="KW-0812">Transmembrane</keyword>
<feature type="transmembrane region" description="Helical" evidence="6">
    <location>
        <begin position="151"/>
        <end position="172"/>
    </location>
</feature>
<dbReference type="PANTHER" id="PTHR35042:SF1">
    <property type="entry name" value="DUF1772-DOMAIN-CONTAINING PROTEIN"/>
    <property type="match status" value="1"/>
</dbReference>
<proteinExistence type="inferred from homology"/>
<evidence type="ECO:0000256" key="1">
    <source>
        <dbReference type="ARBA" id="ARBA00004141"/>
    </source>
</evidence>
<organism evidence="7 8">
    <name type="scientific">Septoria linicola</name>
    <dbReference type="NCBI Taxonomy" id="215465"/>
    <lineage>
        <taxon>Eukaryota</taxon>
        <taxon>Fungi</taxon>
        <taxon>Dikarya</taxon>
        <taxon>Ascomycota</taxon>
        <taxon>Pezizomycotina</taxon>
        <taxon>Dothideomycetes</taxon>
        <taxon>Dothideomycetidae</taxon>
        <taxon>Mycosphaerellales</taxon>
        <taxon>Mycosphaerellaceae</taxon>
        <taxon>Septoria</taxon>
    </lineage>
</organism>
<sequence>MSTLQKFVPPAALLGLSSASLLTAYIASFTLVTVPSIETGTTKESATSAAQQWRRAFKLGGTFAPPFAITCAACFTFLAVQTRGIVGRYPISPSALYTTAAILAPSIVPYTIAVMAPSTLRPLEAKATGEGSVPGDQETLDLIKKWSAQNVVRAGLAGTAAVISAFAILAQVA</sequence>
<gene>
    <name evidence="7" type="ORF">Slin15195_G093640</name>
</gene>